<proteinExistence type="predicted"/>
<accession>A0A191VYG0</accession>
<protein>
    <submittedName>
        <fullName evidence="1">Uncharacterized protein</fullName>
    </submittedName>
</protein>
<reference evidence="1 2" key="1">
    <citation type="journal article" date="2016" name="Curr. Microbiol.">
        <title>Characterization and Complete Genome Sequences of Three N4-Like Roseobacter Phages Isolated from the South China Sea.</title>
        <authorList>
            <person name="Li B."/>
            <person name="Zhang S."/>
            <person name="Long L."/>
            <person name="Huang S."/>
        </authorList>
    </citation>
    <scope>NUCLEOTIDE SEQUENCE [LARGE SCALE GENOMIC DNA]</scope>
</reference>
<evidence type="ECO:0000313" key="1">
    <source>
        <dbReference type="EMBL" id="ANJ20745.1"/>
    </source>
</evidence>
<organism evidence="1 2">
    <name type="scientific">Roseobacter phage RD-1410W1-01</name>
    <dbReference type="NCBI Taxonomy" id="1815984"/>
    <lineage>
        <taxon>Viruses</taxon>
        <taxon>Duplodnaviria</taxon>
        <taxon>Heunggongvirae</taxon>
        <taxon>Uroviricota</taxon>
        <taxon>Caudoviricetes</taxon>
        <taxon>Schitoviridae</taxon>
        <taxon>Rhodovirinae</taxon>
        <taxon>Aoqinvirus</taxon>
        <taxon>Aoqinvirus RD1410W101</taxon>
    </lineage>
</organism>
<name>A0A191VYG0_9CAUD</name>
<evidence type="ECO:0000313" key="2">
    <source>
        <dbReference type="Proteomes" id="UP000259976"/>
    </source>
</evidence>
<dbReference type="EMBL" id="KU885989">
    <property type="protein sequence ID" value="ANJ20745.1"/>
    <property type="molecule type" value="Genomic_DNA"/>
</dbReference>
<gene>
    <name evidence="1" type="ORF">RDp01_gp11</name>
</gene>
<keyword evidence="2" id="KW-1185">Reference proteome</keyword>
<dbReference type="Proteomes" id="UP000259976">
    <property type="component" value="Segment"/>
</dbReference>
<sequence length="67" mass="7913">MAKTEHIFITEGRTLQGESFEFYTHGQELQLYWDDGEMSVKELQPWEDPKLEAELWSKEIMAAVHLN</sequence>